<dbReference type="InterPro" id="IPR011008">
    <property type="entry name" value="Dimeric_a/b-barrel"/>
</dbReference>
<protein>
    <recommendedName>
        <fullName evidence="3">ABM domain-containing protein</fullName>
    </recommendedName>
</protein>
<comment type="caution">
    <text evidence="1">The sequence shown here is derived from an EMBL/GenBank/DDBJ whole genome shotgun (WGS) entry which is preliminary data.</text>
</comment>
<gene>
    <name evidence="1" type="ORF">ACERZ8_13605</name>
</gene>
<evidence type="ECO:0008006" key="3">
    <source>
        <dbReference type="Google" id="ProtNLM"/>
    </source>
</evidence>
<dbReference type="RefSeq" id="WP_407592705.1">
    <property type="nucleotide sequence ID" value="NZ_JBHDIY010000002.1"/>
</dbReference>
<dbReference type="EMBL" id="JBHDIY010000002">
    <property type="protein sequence ID" value="MFL4470868.1"/>
    <property type="molecule type" value="Genomic_DNA"/>
</dbReference>
<dbReference type="Proteomes" id="UP001627408">
    <property type="component" value="Unassembled WGS sequence"/>
</dbReference>
<accession>A0ABW8V0E1</accession>
<organism evidence="1 2">
    <name type="scientific">Tateyamaria armeniaca</name>
    <dbReference type="NCBI Taxonomy" id="2518930"/>
    <lineage>
        <taxon>Bacteria</taxon>
        <taxon>Pseudomonadati</taxon>
        <taxon>Pseudomonadota</taxon>
        <taxon>Alphaproteobacteria</taxon>
        <taxon>Rhodobacterales</taxon>
        <taxon>Roseobacteraceae</taxon>
        <taxon>Tateyamaria</taxon>
    </lineage>
</organism>
<dbReference type="SUPFAM" id="SSF54909">
    <property type="entry name" value="Dimeric alpha+beta barrel"/>
    <property type="match status" value="1"/>
</dbReference>
<evidence type="ECO:0000313" key="1">
    <source>
        <dbReference type="EMBL" id="MFL4470868.1"/>
    </source>
</evidence>
<reference evidence="1 2" key="1">
    <citation type="submission" date="2024-08" db="EMBL/GenBank/DDBJ databases">
        <title>Tateyamaria sp. nov., isolated from marine algae.</title>
        <authorList>
            <person name="Choi B.J."/>
            <person name="Kim J.M."/>
            <person name="Lee J.K."/>
            <person name="Choi D.G."/>
            <person name="Bayburt H."/>
            <person name="Baek J.H."/>
            <person name="Han D.M."/>
            <person name="Jeon C.O."/>
        </authorList>
    </citation>
    <scope>NUCLEOTIDE SEQUENCE [LARGE SCALE GENOMIC DNA]</scope>
    <source>
        <strain evidence="1 2">KMU-156</strain>
    </source>
</reference>
<proteinExistence type="predicted"/>
<keyword evidence="2" id="KW-1185">Reference proteome</keyword>
<name>A0ABW8V0E1_9RHOB</name>
<sequence length="100" mass="10841">MTTTAEIVTFRLKAGSDPQAFAKAAQDMMPFLQGTGDMIARTLSCDEGGLWTDHITWTSRAAADAAAKEMFKRPEAAPFMALIDPEGMDMRHATVHLNPG</sequence>
<evidence type="ECO:0000313" key="2">
    <source>
        <dbReference type="Proteomes" id="UP001627408"/>
    </source>
</evidence>